<reference evidence="1" key="1">
    <citation type="submission" date="2024-03" db="EMBL/GenBank/DDBJ databases">
        <title>Novel Streptomyces species of biotechnological and ecological value are a feature of Machair soil.</title>
        <authorList>
            <person name="Prole J.R."/>
            <person name="Goodfellow M."/>
            <person name="Allenby N."/>
            <person name="Ward A.C."/>
        </authorList>
    </citation>
    <scope>NUCLEOTIDE SEQUENCE</scope>
    <source>
        <strain evidence="1">MS1.AVA.4</strain>
    </source>
</reference>
<keyword evidence="1" id="KW-0547">Nucleotide-binding</keyword>
<protein>
    <submittedName>
        <fullName evidence="1">ATP-binding protein</fullName>
    </submittedName>
</protein>
<keyword evidence="1" id="KW-0067">ATP-binding</keyword>
<sequence length="813" mass="86642">MRRRLRRPTIRGRIVALTVLPVVALMTLWSFAMVSVTGDLRALIRLQSIYEGFGTPVDTAVGQIQIERRLAAAYLGAGQRNGGAADAAALLDRQRSTDRAVEAMRDAIGDQERREDLSVRQRQSLDAMDGAAARLDGLRERVVDRRISWNEAVDAYTTIVEPTFDVQSQLTALQAGQLAREAQVVVELVRVREFVSREDALVAGARAAGNLTDSQYDTLTATIEDRRVFHRTYVADLPADSRELFTDFQRTAEYRALTSGEDTLLRAGAANAGEAMASESWRTTTDRAVKRYMLLCTDSALNAAERGRAFAYREMVKAAVVGVVGLIAVGLSIWLSVGAGRRIARRLEELRDAADVLATRQLPEVMERLGAGEDVDAAAAAPPLDFGDGDREPDEIAQVGRALNAARRAAVEAAVKQATLRRGIFAVLLNIARRNQALVHRQSKLVDTLERRTTDPDTLEDLFRIDHLTTRMRRHAEGLIILSGAAPGRRWRAPVPLVDVVAAAVGEIEDYARVVVPPMPAVGVGADAVADVVHLVAELVENAAAFSPPHTQVTMRTGAARNGFVLEIDDRGLGMDADELAEAHRTLARPGDFDPVQDERLGLYIVGRLAARHGITVTLTRSPYGGTTAVVLLPNAITAPDPGPAPGSAPAPVPAPAPAPEPTPTAAAGAVVRALPARKASPHGGGIGPDNGQSALPTRTRHRPLPAQPRDGGESGPRAGVEGGVEGAPAPPQDSGGPGAGARPRVLPTRIRQASLAAPLRDGPTEPEGPEREVGAEEMRAIFGAFQRGLDRGRKAGPAGRESTNDEGTGDHG</sequence>
<proteinExistence type="predicted"/>
<keyword evidence="2" id="KW-1185">Reference proteome</keyword>
<accession>A0ACC6QCI2</accession>
<comment type="caution">
    <text evidence="1">The sequence shown here is derived from an EMBL/GenBank/DDBJ whole genome shotgun (WGS) entry which is preliminary data.</text>
</comment>
<name>A0ACC6QCI2_9ACTN</name>
<evidence type="ECO:0000313" key="2">
    <source>
        <dbReference type="Proteomes" id="UP001375539"/>
    </source>
</evidence>
<organism evidence="1 2">
    <name type="scientific">Streptomyces pratisoli</name>
    <dbReference type="NCBI Taxonomy" id="3139917"/>
    <lineage>
        <taxon>Bacteria</taxon>
        <taxon>Bacillati</taxon>
        <taxon>Actinomycetota</taxon>
        <taxon>Actinomycetes</taxon>
        <taxon>Kitasatosporales</taxon>
        <taxon>Streptomycetaceae</taxon>
        <taxon>Streptomyces</taxon>
    </lineage>
</organism>
<gene>
    <name evidence="1" type="ORF">WKI58_05400</name>
</gene>
<evidence type="ECO:0000313" key="1">
    <source>
        <dbReference type="EMBL" id="MEJ8655968.1"/>
    </source>
</evidence>
<dbReference type="Proteomes" id="UP001375539">
    <property type="component" value="Unassembled WGS sequence"/>
</dbReference>
<dbReference type="EMBL" id="JBBKAI010000002">
    <property type="protein sequence ID" value="MEJ8655968.1"/>
    <property type="molecule type" value="Genomic_DNA"/>
</dbReference>